<dbReference type="AlphaFoldDB" id="D8UAV5"/>
<sequence length="105" mass="11788">MIKTPSNAEPKRQLAANPSPLTIWNSNIEISSVEISSIEVLRFQIAKKKEKPRKENLPANSQLPREKEKLQKGAAEEREGPSGRREVCGGWRCVPPPSHLGRSHR</sequence>
<evidence type="ECO:0000313" key="3">
    <source>
        <dbReference type="Proteomes" id="UP000001058"/>
    </source>
</evidence>
<proteinExistence type="predicted"/>
<dbReference type="EMBL" id="GL378375">
    <property type="protein sequence ID" value="EFJ43224.1"/>
    <property type="molecule type" value="Genomic_DNA"/>
</dbReference>
<name>D8UAV5_VOLCA</name>
<evidence type="ECO:0000313" key="2">
    <source>
        <dbReference type="EMBL" id="EFJ43224.1"/>
    </source>
</evidence>
<accession>D8UAV5</accession>
<dbReference type="KEGG" id="vcn:VOLCADRAFT_96715"/>
<protein>
    <submittedName>
        <fullName evidence="2">Uncharacterized protein</fullName>
    </submittedName>
</protein>
<feature type="compositionally biased region" description="Basic and acidic residues" evidence="1">
    <location>
        <begin position="64"/>
        <end position="87"/>
    </location>
</feature>
<dbReference type="Proteomes" id="UP000001058">
    <property type="component" value="Unassembled WGS sequence"/>
</dbReference>
<dbReference type="GeneID" id="9614448"/>
<dbReference type="RefSeq" id="XP_002955799.1">
    <property type="nucleotide sequence ID" value="XM_002955753.1"/>
</dbReference>
<evidence type="ECO:0000256" key="1">
    <source>
        <dbReference type="SAM" id="MobiDB-lite"/>
    </source>
</evidence>
<gene>
    <name evidence="2" type="ORF">VOLCADRAFT_96715</name>
</gene>
<reference evidence="2 3" key="1">
    <citation type="journal article" date="2010" name="Science">
        <title>Genomic analysis of organismal complexity in the multicellular green alga Volvox carteri.</title>
        <authorList>
            <person name="Prochnik S.E."/>
            <person name="Umen J."/>
            <person name="Nedelcu A.M."/>
            <person name="Hallmann A."/>
            <person name="Miller S.M."/>
            <person name="Nishii I."/>
            <person name="Ferris P."/>
            <person name="Kuo A."/>
            <person name="Mitros T."/>
            <person name="Fritz-Laylin L.K."/>
            <person name="Hellsten U."/>
            <person name="Chapman J."/>
            <person name="Simakov O."/>
            <person name="Rensing S.A."/>
            <person name="Terry A."/>
            <person name="Pangilinan J."/>
            <person name="Kapitonov V."/>
            <person name="Jurka J."/>
            <person name="Salamov A."/>
            <person name="Shapiro H."/>
            <person name="Schmutz J."/>
            <person name="Grimwood J."/>
            <person name="Lindquist E."/>
            <person name="Lucas S."/>
            <person name="Grigoriev I.V."/>
            <person name="Schmitt R."/>
            <person name="Kirk D."/>
            <person name="Rokhsar D.S."/>
        </authorList>
    </citation>
    <scope>NUCLEOTIDE SEQUENCE [LARGE SCALE GENOMIC DNA]</scope>
    <source>
        <strain evidence="3">f. Nagariensis / Eve</strain>
    </source>
</reference>
<organism evidence="3">
    <name type="scientific">Volvox carteri f. nagariensis</name>
    <dbReference type="NCBI Taxonomy" id="3068"/>
    <lineage>
        <taxon>Eukaryota</taxon>
        <taxon>Viridiplantae</taxon>
        <taxon>Chlorophyta</taxon>
        <taxon>core chlorophytes</taxon>
        <taxon>Chlorophyceae</taxon>
        <taxon>CS clade</taxon>
        <taxon>Chlamydomonadales</taxon>
        <taxon>Volvocaceae</taxon>
        <taxon>Volvox</taxon>
    </lineage>
</organism>
<dbReference type="InParanoid" id="D8UAV5"/>
<feature type="region of interest" description="Disordered" evidence="1">
    <location>
        <begin position="47"/>
        <end position="105"/>
    </location>
</feature>
<keyword evidence="3" id="KW-1185">Reference proteome</keyword>